<evidence type="ECO:0000313" key="6">
    <source>
        <dbReference type="Proteomes" id="UP000612899"/>
    </source>
</evidence>
<protein>
    <submittedName>
        <fullName evidence="5">Lipoprotein</fullName>
    </submittedName>
</protein>
<dbReference type="PROSITE" id="PS51257">
    <property type="entry name" value="PROKAR_LIPOPROTEIN"/>
    <property type="match status" value="1"/>
</dbReference>
<dbReference type="GO" id="GO:0050839">
    <property type="term" value="F:cell adhesion molecule binding"/>
    <property type="evidence" value="ECO:0007669"/>
    <property type="project" value="TreeGrafter"/>
</dbReference>
<dbReference type="InterPro" id="IPR000782">
    <property type="entry name" value="FAS1_domain"/>
</dbReference>
<proteinExistence type="predicted"/>
<sequence>MLSHKRLAVVVTSAFAALALAACTTLSASATAQPTPGPSESGAASEQFGTGCTSMPTDPNDPASFQAMAKQKVAAAAEANPKLTTLAAALREANLTDTLNNAENITVFAPTDDAFAKIAVADLEAMLSDQATLKQILTYHVVPQTLTPDNLAGTHTTLEGSDLTVTGSGTKFMVNETANIVCGNIKTANATLYFVDGVLLPS</sequence>
<dbReference type="PANTHER" id="PTHR10900:SF77">
    <property type="entry name" value="FI19380P1"/>
    <property type="match status" value="1"/>
</dbReference>
<keyword evidence="1 3" id="KW-0732">Signal</keyword>
<dbReference type="Proteomes" id="UP000612899">
    <property type="component" value="Unassembled WGS sequence"/>
</dbReference>
<feature type="domain" description="FAS1" evidence="4">
    <location>
        <begin position="70"/>
        <end position="199"/>
    </location>
</feature>
<keyword evidence="5" id="KW-0449">Lipoprotein</keyword>
<keyword evidence="6" id="KW-1185">Reference proteome</keyword>
<accession>A0A8J3VME1</accession>
<name>A0A8J3VME1_9ACTN</name>
<feature type="compositionally biased region" description="Polar residues" evidence="2">
    <location>
        <begin position="42"/>
        <end position="57"/>
    </location>
</feature>
<dbReference type="GO" id="GO:0030198">
    <property type="term" value="P:extracellular matrix organization"/>
    <property type="evidence" value="ECO:0007669"/>
    <property type="project" value="TreeGrafter"/>
</dbReference>
<feature type="chain" id="PRO_5039197873" evidence="3">
    <location>
        <begin position="33"/>
        <end position="202"/>
    </location>
</feature>
<dbReference type="Pfam" id="PF02469">
    <property type="entry name" value="Fasciclin"/>
    <property type="match status" value="1"/>
</dbReference>
<feature type="signal peptide" evidence="3">
    <location>
        <begin position="1"/>
        <end position="32"/>
    </location>
</feature>
<dbReference type="GO" id="GO:0031012">
    <property type="term" value="C:extracellular matrix"/>
    <property type="evidence" value="ECO:0007669"/>
    <property type="project" value="TreeGrafter"/>
</dbReference>
<comment type="caution">
    <text evidence="5">The sequence shown here is derived from an EMBL/GenBank/DDBJ whole genome shotgun (WGS) entry which is preliminary data.</text>
</comment>
<organism evidence="5 6">
    <name type="scientific">Rhizocola hellebori</name>
    <dbReference type="NCBI Taxonomy" id="1392758"/>
    <lineage>
        <taxon>Bacteria</taxon>
        <taxon>Bacillati</taxon>
        <taxon>Actinomycetota</taxon>
        <taxon>Actinomycetes</taxon>
        <taxon>Micromonosporales</taxon>
        <taxon>Micromonosporaceae</taxon>
        <taxon>Rhizocola</taxon>
    </lineage>
</organism>
<dbReference type="InterPro" id="IPR036378">
    <property type="entry name" value="FAS1_dom_sf"/>
</dbReference>
<evidence type="ECO:0000256" key="1">
    <source>
        <dbReference type="ARBA" id="ARBA00022729"/>
    </source>
</evidence>
<evidence type="ECO:0000313" key="5">
    <source>
        <dbReference type="EMBL" id="GIH11113.1"/>
    </source>
</evidence>
<dbReference type="PROSITE" id="PS50213">
    <property type="entry name" value="FAS1"/>
    <property type="match status" value="1"/>
</dbReference>
<gene>
    <name evidence="5" type="ORF">Rhe02_91800</name>
</gene>
<dbReference type="GO" id="GO:0007155">
    <property type="term" value="P:cell adhesion"/>
    <property type="evidence" value="ECO:0007669"/>
    <property type="project" value="TreeGrafter"/>
</dbReference>
<evidence type="ECO:0000256" key="3">
    <source>
        <dbReference type="SAM" id="SignalP"/>
    </source>
</evidence>
<reference evidence="5" key="1">
    <citation type="submission" date="2021-01" db="EMBL/GenBank/DDBJ databases">
        <title>Whole genome shotgun sequence of Rhizocola hellebori NBRC 109834.</title>
        <authorList>
            <person name="Komaki H."/>
            <person name="Tamura T."/>
        </authorList>
    </citation>
    <scope>NUCLEOTIDE SEQUENCE</scope>
    <source>
        <strain evidence="5">NBRC 109834</strain>
    </source>
</reference>
<feature type="region of interest" description="Disordered" evidence="2">
    <location>
        <begin position="29"/>
        <end position="63"/>
    </location>
</feature>
<dbReference type="FunFam" id="2.30.180.10:FF:000019">
    <property type="entry name" value="Cell surface lipoprotein"/>
    <property type="match status" value="1"/>
</dbReference>
<evidence type="ECO:0000259" key="4">
    <source>
        <dbReference type="PROSITE" id="PS50213"/>
    </source>
</evidence>
<dbReference type="InterPro" id="IPR050904">
    <property type="entry name" value="Adhesion/Biosynth-related"/>
</dbReference>
<dbReference type="EMBL" id="BONY01000119">
    <property type="protein sequence ID" value="GIH11113.1"/>
    <property type="molecule type" value="Genomic_DNA"/>
</dbReference>
<dbReference type="SUPFAM" id="SSF82153">
    <property type="entry name" value="FAS1 domain"/>
    <property type="match status" value="1"/>
</dbReference>
<dbReference type="PANTHER" id="PTHR10900">
    <property type="entry name" value="PERIOSTIN-RELATED"/>
    <property type="match status" value="1"/>
</dbReference>
<dbReference type="GO" id="GO:0005615">
    <property type="term" value="C:extracellular space"/>
    <property type="evidence" value="ECO:0007669"/>
    <property type="project" value="TreeGrafter"/>
</dbReference>
<dbReference type="SMART" id="SM00554">
    <property type="entry name" value="FAS1"/>
    <property type="match status" value="1"/>
</dbReference>
<dbReference type="Gene3D" id="2.30.180.10">
    <property type="entry name" value="FAS1 domain"/>
    <property type="match status" value="1"/>
</dbReference>
<dbReference type="RefSeq" id="WP_203914833.1">
    <property type="nucleotide sequence ID" value="NZ_BONY01000119.1"/>
</dbReference>
<evidence type="ECO:0000256" key="2">
    <source>
        <dbReference type="SAM" id="MobiDB-lite"/>
    </source>
</evidence>
<dbReference type="AlphaFoldDB" id="A0A8J3VME1"/>